<keyword evidence="2" id="KW-1133">Transmembrane helix</keyword>
<feature type="compositionally biased region" description="Polar residues" evidence="1">
    <location>
        <begin position="124"/>
        <end position="155"/>
    </location>
</feature>
<evidence type="ECO:0000313" key="3">
    <source>
        <dbReference type="EMBL" id="SCL39949.1"/>
    </source>
</evidence>
<evidence type="ECO:0000313" key="4">
    <source>
        <dbReference type="Proteomes" id="UP000198959"/>
    </source>
</evidence>
<dbReference type="RefSeq" id="WP_091649171.1">
    <property type="nucleotide sequence ID" value="NZ_FMHW01000002.1"/>
</dbReference>
<protein>
    <submittedName>
        <fullName evidence="3">Uncharacterized protein</fullName>
    </submittedName>
</protein>
<sequence>MSDSHPPYGGPSDPNAGQPWGQPPGQPVSGQPWGPPPGQPISGQPDPFAYGQPGYQQQPGYPQQQPGYPPPQFATPVQPAKKSRGLMIGLGVGAATVALLALCGVGVGLIVASGDDDPEPPPVATTSAPGGTDPSTAPSTEQTPDDGPNNNNAVTARYSSDFESVCEGSPILNAKDYSTPSGSKAYTFYNSVDRPDNWMLRSAGYGKSYYAKSDEFESVSVVGCLKYQEGSEGAGKKCQLKDSSDKIITIDYVSSRYTLTFYAAKTAQKIGDGGTINAPAVRCPSFVTYNKSTMKAYASPDTGAIESALDKFLG</sequence>
<reference evidence="4" key="1">
    <citation type="submission" date="2016-06" db="EMBL/GenBank/DDBJ databases">
        <authorList>
            <person name="Varghese N."/>
            <person name="Submissions Spin"/>
        </authorList>
    </citation>
    <scope>NUCLEOTIDE SEQUENCE [LARGE SCALE GENOMIC DNA]</scope>
    <source>
        <strain evidence="4">DSM 43817</strain>
    </source>
</reference>
<proteinExistence type="predicted"/>
<accession>A0A1C6TE27</accession>
<keyword evidence="2" id="KW-0812">Transmembrane</keyword>
<feature type="transmembrane region" description="Helical" evidence="2">
    <location>
        <begin position="86"/>
        <end position="112"/>
    </location>
</feature>
<dbReference type="Proteomes" id="UP000198959">
    <property type="component" value="Unassembled WGS sequence"/>
</dbReference>
<name>A0A1C6TE27_9ACTN</name>
<dbReference type="AlphaFoldDB" id="A0A1C6TE27"/>
<evidence type="ECO:0000256" key="2">
    <source>
        <dbReference type="SAM" id="Phobius"/>
    </source>
</evidence>
<keyword evidence="4" id="KW-1185">Reference proteome</keyword>
<dbReference type="OrthoDB" id="3790588at2"/>
<organism evidence="3 4">
    <name type="scientific">Micromonospora pallida</name>
    <dbReference type="NCBI Taxonomy" id="145854"/>
    <lineage>
        <taxon>Bacteria</taxon>
        <taxon>Bacillati</taxon>
        <taxon>Actinomycetota</taxon>
        <taxon>Actinomycetes</taxon>
        <taxon>Micromonosporales</taxon>
        <taxon>Micromonosporaceae</taxon>
        <taxon>Micromonospora</taxon>
    </lineage>
</organism>
<gene>
    <name evidence="3" type="ORF">GA0074692_5542</name>
</gene>
<keyword evidence="2" id="KW-0472">Membrane</keyword>
<evidence type="ECO:0000256" key="1">
    <source>
        <dbReference type="SAM" id="MobiDB-lite"/>
    </source>
</evidence>
<feature type="region of interest" description="Disordered" evidence="1">
    <location>
        <begin position="1"/>
        <end position="79"/>
    </location>
</feature>
<feature type="region of interest" description="Disordered" evidence="1">
    <location>
        <begin position="114"/>
        <end position="155"/>
    </location>
</feature>
<feature type="compositionally biased region" description="Low complexity" evidence="1">
    <location>
        <begin position="40"/>
        <end position="66"/>
    </location>
</feature>
<dbReference type="EMBL" id="FMHW01000002">
    <property type="protein sequence ID" value="SCL39949.1"/>
    <property type="molecule type" value="Genomic_DNA"/>
</dbReference>